<protein>
    <submittedName>
        <fullName evidence="1">Uncharacterized protein</fullName>
    </submittedName>
</protein>
<proteinExistence type="predicted"/>
<evidence type="ECO:0000313" key="1">
    <source>
        <dbReference type="EMBL" id="ETR73939.1"/>
    </source>
</evidence>
<comment type="caution">
    <text evidence="1">The sequence shown here is derived from an EMBL/GenBank/DDBJ whole genome shotgun (WGS) entry which is preliminary data.</text>
</comment>
<dbReference type="AlphaFoldDB" id="A0A1V1PGA5"/>
<dbReference type="Proteomes" id="UP000189670">
    <property type="component" value="Unassembled WGS sequence"/>
</dbReference>
<organism evidence="1 2">
    <name type="scientific">Candidatus Magnetoglobus multicellularis str. Araruama</name>
    <dbReference type="NCBI Taxonomy" id="890399"/>
    <lineage>
        <taxon>Bacteria</taxon>
        <taxon>Pseudomonadati</taxon>
        <taxon>Thermodesulfobacteriota</taxon>
        <taxon>Desulfobacteria</taxon>
        <taxon>Desulfobacterales</taxon>
        <taxon>Desulfobacteraceae</taxon>
        <taxon>Candidatus Magnetoglobus</taxon>
    </lineage>
</organism>
<accession>A0A1V1PGA5</accession>
<evidence type="ECO:0000313" key="2">
    <source>
        <dbReference type="Proteomes" id="UP000189670"/>
    </source>
</evidence>
<gene>
    <name evidence="1" type="ORF">OMM_00577</name>
</gene>
<sequence>MNILQEMTLERTGFLATLEITNNDLESPINHFSATLTFQKAFTEDDDNSASDLFFVQPPELEGIQSIDGAGMIQPLQTAVIQWFIIPKILAGGTDLEGVYYKVSASLSGSIYDSPIPEDVLHVIPDTILVKPEPQLSITYFQPRDVDGDDPFTPDIVETPVPFPVGVLVKNMGYGVAHHVVVHSEQPTITENEQGLLFIPKIIQTRINDTITNEKSLTIDLGTIPPGQCRKGVWDMITSLSGEFTEFKASFTHASELGGEDTSIIREMNSFFIAHEVMNDQQGRDNILDFFADTDEDSNHIPDTIYESECLITPVDYLPDATINGAGLFYTITVLTEKAGWVYLKMNDPQQARLSIDAIQRADGKILNQNNYWTNVQYDRDTNERFAYLNLIDYVPENKSLYSLVYLSNINDNDAPETTLRFSGEHMKIDNDNYILPETQLFFTVIDDSPVGTWYRLNSLDDFKPAYPFTIDQQGTVTLEYYSQDASQNIETIKTASLRVISKLPAIQAFTVDKDQMFHAIESASVLPSHLDFAFSVQPNELTQKAEICIYQGEYSENAEWTSLSPVHSIVYEPLNNPDVNFHGMALIMMESRFQEDCILSGYWSVM</sequence>
<name>A0A1V1PGA5_9BACT</name>
<reference evidence="2" key="1">
    <citation type="submission" date="2012-11" db="EMBL/GenBank/DDBJ databases">
        <authorList>
            <person name="Lucero-Rivera Y.E."/>
            <person name="Tovar-Ramirez D."/>
        </authorList>
    </citation>
    <scope>NUCLEOTIDE SEQUENCE [LARGE SCALE GENOMIC DNA]</scope>
    <source>
        <strain evidence="2">Araruama</strain>
    </source>
</reference>
<dbReference type="EMBL" id="ATBP01000030">
    <property type="protein sequence ID" value="ETR73939.1"/>
    <property type="molecule type" value="Genomic_DNA"/>
</dbReference>